<reference evidence="1" key="1">
    <citation type="journal article" date="2023" name="Mol. Biol. Evol.">
        <title>Third-Generation Sequencing Reveals the Adaptive Role of the Epigenome in Three Deep-Sea Polychaetes.</title>
        <authorList>
            <person name="Perez M."/>
            <person name="Aroh O."/>
            <person name="Sun Y."/>
            <person name="Lan Y."/>
            <person name="Juniper S.K."/>
            <person name="Young C.R."/>
            <person name="Angers B."/>
            <person name="Qian P.Y."/>
        </authorList>
    </citation>
    <scope>NUCLEOTIDE SEQUENCE</scope>
    <source>
        <strain evidence="1">P08H-3</strain>
    </source>
</reference>
<evidence type="ECO:0000313" key="1">
    <source>
        <dbReference type="EMBL" id="KAK2165304.1"/>
    </source>
</evidence>
<protein>
    <submittedName>
        <fullName evidence="1">Uncharacterized protein</fullName>
    </submittedName>
</protein>
<proteinExistence type="predicted"/>
<dbReference type="AlphaFoldDB" id="A0AAD9K5J8"/>
<organism evidence="1 2">
    <name type="scientific">Paralvinella palmiformis</name>
    <dbReference type="NCBI Taxonomy" id="53620"/>
    <lineage>
        <taxon>Eukaryota</taxon>
        <taxon>Metazoa</taxon>
        <taxon>Spiralia</taxon>
        <taxon>Lophotrochozoa</taxon>
        <taxon>Annelida</taxon>
        <taxon>Polychaeta</taxon>
        <taxon>Sedentaria</taxon>
        <taxon>Canalipalpata</taxon>
        <taxon>Terebellida</taxon>
        <taxon>Terebelliformia</taxon>
        <taxon>Alvinellidae</taxon>
        <taxon>Paralvinella</taxon>
    </lineage>
</organism>
<evidence type="ECO:0000313" key="2">
    <source>
        <dbReference type="Proteomes" id="UP001208570"/>
    </source>
</evidence>
<keyword evidence="2" id="KW-1185">Reference proteome</keyword>
<dbReference type="EMBL" id="JAODUP010000052">
    <property type="protein sequence ID" value="KAK2165304.1"/>
    <property type="molecule type" value="Genomic_DNA"/>
</dbReference>
<comment type="caution">
    <text evidence="1">The sequence shown here is derived from an EMBL/GenBank/DDBJ whole genome shotgun (WGS) entry which is preliminary data.</text>
</comment>
<dbReference type="Proteomes" id="UP001208570">
    <property type="component" value="Unassembled WGS sequence"/>
</dbReference>
<accession>A0AAD9K5J8</accession>
<sequence length="208" mass="23257">MVQRQWKNASRDQPGYVMSTPLNDSTWGRTCNRCGNGMNLKLDYTNASPCQCQQDSIRVGAEGHWYPRAASVGRSGNPLPMPLTVTMSFPQRPFTPRPPSVSPKPSAMLPKHIHIDKNKLVTSIYSKAQTYHSTHANSEAGPNKPGKFVLRYTDGNIQKPEMTGKICSKPFPKLISRYIGKRVSKDTIPMCTEPYKQTKLAIVTQSFE</sequence>
<name>A0AAD9K5J8_9ANNE</name>
<gene>
    <name evidence="1" type="ORF">LSH36_52g05068</name>
</gene>